<dbReference type="EMBL" id="VJMH01005110">
    <property type="protein sequence ID" value="KAF0700857.1"/>
    <property type="molecule type" value="Genomic_DNA"/>
</dbReference>
<dbReference type="Proteomes" id="UP000332933">
    <property type="component" value="Unassembled WGS sequence"/>
</dbReference>
<proteinExistence type="predicted"/>
<sequence>MQDTDAAAEADKKLQKRLKRRGYIRKMMRQYREKEKLELAFLQTQKAELEQEMKQLLKSRAAGTPLPVRRAASSGSILSWKEVAIALEDARSLSTKDHANMMLEAEEAEELVRDMTKWVAMHRCIPSMPSPSRTSWRDVSLFTNPRSRALGKDWISQQMYCNATDMFRAHGFPALETHVPFQEAFVTFEDDVATYVRRSQFVTDPRLPIDLLLSMFQNYLCDVMRLGGDGCNTIRERSGMTTLHQMVTHRDEAINLLCGRFSDPSRGMVVVQQIQDDEAWVHDHIQRNRVIWFEINRTTDGRLVSRMLHVISGKAVMWGQEAAEWGMDLSMYATDDMKEAKFRDGRVAHGETVYHESRARLLELTMAAVMKMRAPK</sequence>
<organism evidence="3 4">
    <name type="scientific">Aphanomyces stellatus</name>
    <dbReference type="NCBI Taxonomy" id="120398"/>
    <lineage>
        <taxon>Eukaryota</taxon>
        <taxon>Sar</taxon>
        <taxon>Stramenopiles</taxon>
        <taxon>Oomycota</taxon>
        <taxon>Saprolegniomycetes</taxon>
        <taxon>Saprolegniales</taxon>
        <taxon>Verrucalvaceae</taxon>
        <taxon>Aphanomyces</taxon>
    </lineage>
</organism>
<reference evidence="2" key="2">
    <citation type="submission" date="2019-06" db="EMBL/GenBank/DDBJ databases">
        <title>Genomics analysis of Aphanomyces spp. identifies a new class of oomycete effector associated with host adaptation.</title>
        <authorList>
            <person name="Gaulin E."/>
        </authorList>
    </citation>
    <scope>NUCLEOTIDE SEQUENCE</scope>
    <source>
        <strain evidence="2">CBS 578.67</strain>
    </source>
</reference>
<accession>A0A485KL78</accession>
<dbReference type="EMBL" id="CAADRA010005131">
    <property type="protein sequence ID" value="VFT85542.1"/>
    <property type="molecule type" value="Genomic_DNA"/>
</dbReference>
<feature type="coiled-coil region" evidence="1">
    <location>
        <begin position="32"/>
        <end position="59"/>
    </location>
</feature>
<evidence type="ECO:0000256" key="1">
    <source>
        <dbReference type="SAM" id="Coils"/>
    </source>
</evidence>
<protein>
    <submittedName>
        <fullName evidence="3">Aste57867_8656 protein</fullName>
    </submittedName>
</protein>
<gene>
    <name evidence="3" type="primary">Aste57867_8656</name>
    <name evidence="2" type="ORF">As57867_008622</name>
    <name evidence="3" type="ORF">ASTE57867_8656</name>
</gene>
<reference evidence="3 4" key="1">
    <citation type="submission" date="2019-03" db="EMBL/GenBank/DDBJ databases">
        <authorList>
            <person name="Gaulin E."/>
            <person name="Dumas B."/>
        </authorList>
    </citation>
    <scope>NUCLEOTIDE SEQUENCE [LARGE SCALE GENOMIC DNA]</scope>
    <source>
        <strain evidence="3">CBS 568.67</strain>
    </source>
</reference>
<dbReference type="AlphaFoldDB" id="A0A485KL78"/>
<keyword evidence="1" id="KW-0175">Coiled coil</keyword>
<name>A0A485KL78_9STRA</name>
<evidence type="ECO:0000313" key="4">
    <source>
        <dbReference type="Proteomes" id="UP000332933"/>
    </source>
</evidence>
<evidence type="ECO:0000313" key="2">
    <source>
        <dbReference type="EMBL" id="KAF0700857.1"/>
    </source>
</evidence>
<dbReference type="OrthoDB" id="10466753at2759"/>
<keyword evidence="4" id="KW-1185">Reference proteome</keyword>
<evidence type="ECO:0000313" key="3">
    <source>
        <dbReference type="EMBL" id="VFT85542.1"/>
    </source>
</evidence>